<keyword evidence="2" id="KW-1185">Reference proteome</keyword>
<sequence length="235" mass="26049">MAESVKLTKVLTIGGQPVINIVSDHVQLDLFSTGRAIFVVCCESEPSGLVELHLGYQVSTLIPYFLGVIEKKHFSQGMWFLTCRELIGALSFPAPLAIRFATLKHVLSGLSLLGVEFVYPEAEYINNPVPCFHHSGDGVSALRSLGRIYQITDYIFQQRSDGKIYVGSWHDSGWANNPITDFSEHPIVTKTATTGRLLVIPKMRPGIKLNGRYITQVVLSKNTQEITWSKTLLSA</sequence>
<comment type="caution">
    <text evidence="1">The sequence shown here is derived from an EMBL/GenBank/DDBJ whole genome shotgun (WGS) entry which is preliminary data.</text>
</comment>
<evidence type="ECO:0000313" key="2">
    <source>
        <dbReference type="Proteomes" id="UP001203423"/>
    </source>
</evidence>
<dbReference type="EMBL" id="JAKIKS010000004">
    <property type="protein sequence ID" value="MCL1123293.1"/>
    <property type="molecule type" value="Genomic_DNA"/>
</dbReference>
<dbReference type="Proteomes" id="UP001203423">
    <property type="component" value="Unassembled WGS sequence"/>
</dbReference>
<accession>A0ABT0L6I0</accession>
<dbReference type="RefSeq" id="WP_248938576.1">
    <property type="nucleotide sequence ID" value="NZ_JAKIKS010000004.1"/>
</dbReference>
<proteinExistence type="predicted"/>
<name>A0ABT0L6I0_9GAMM</name>
<reference evidence="1 2" key="1">
    <citation type="submission" date="2022-01" db="EMBL/GenBank/DDBJ databases">
        <title>Whole genome-based taxonomy of the Shewanellaceae.</title>
        <authorList>
            <person name="Martin-Rodriguez A.J."/>
        </authorList>
    </citation>
    <scope>NUCLEOTIDE SEQUENCE [LARGE SCALE GENOMIC DNA]</scope>
    <source>
        <strain evidence="1 2">DSM 17177</strain>
    </source>
</reference>
<gene>
    <name evidence="1" type="ORF">L2764_02050</name>
</gene>
<evidence type="ECO:0000313" key="1">
    <source>
        <dbReference type="EMBL" id="MCL1123293.1"/>
    </source>
</evidence>
<protein>
    <submittedName>
        <fullName evidence="1">Uncharacterized protein</fullName>
    </submittedName>
</protein>
<organism evidence="1 2">
    <name type="scientific">Shewanella surugensis</name>
    <dbReference type="NCBI Taxonomy" id="212020"/>
    <lineage>
        <taxon>Bacteria</taxon>
        <taxon>Pseudomonadati</taxon>
        <taxon>Pseudomonadota</taxon>
        <taxon>Gammaproteobacteria</taxon>
        <taxon>Alteromonadales</taxon>
        <taxon>Shewanellaceae</taxon>
        <taxon>Shewanella</taxon>
    </lineage>
</organism>